<name>E9HNH7_DAPPU</name>
<proteinExistence type="predicted"/>
<sequence>MEETTSAGGNYSAMTDSEVPITIDFPLKFSVGFERTLPSLDHLFKEYREATEEKARFQLELDHETQLAEDLQLELNYYQTALDHKTRTDSIPQLGAQQLCSIEAIHNELTSAIKALEEQLISQDKGTQAAIELIKQSAWKMAQTDEQEFQEKLNEMQAQFNGEMEIVRQNLKKNENKLKAAKDKAEVEHSKRKEELRKSLANKIKADSHHIECRSAELDLRKKAARLEKEIHQLEQKQKSKRKLPLSFTAGESPRTGVSPQTPNNQKGNNNNNKGTLTPHPSQISSAGKEPQSDNLPRGITPKRKLFSLKQTEYPDF</sequence>
<dbReference type="OrthoDB" id="6361881at2759"/>
<evidence type="ECO:0000256" key="1">
    <source>
        <dbReference type="SAM" id="Coils"/>
    </source>
</evidence>
<protein>
    <submittedName>
        <fullName evidence="3">Uncharacterized protein</fullName>
    </submittedName>
</protein>
<dbReference type="HOGENOM" id="CLU_877885_0_0_1"/>
<keyword evidence="1" id="KW-0175">Coiled coil</keyword>
<evidence type="ECO:0000313" key="4">
    <source>
        <dbReference type="Proteomes" id="UP000000305"/>
    </source>
</evidence>
<evidence type="ECO:0000256" key="2">
    <source>
        <dbReference type="SAM" id="MobiDB-lite"/>
    </source>
</evidence>
<keyword evidence="4" id="KW-1185">Reference proteome</keyword>
<feature type="compositionally biased region" description="Low complexity" evidence="2">
    <location>
        <begin position="260"/>
        <end position="276"/>
    </location>
</feature>
<evidence type="ECO:0000313" key="3">
    <source>
        <dbReference type="EMBL" id="EFX66669.1"/>
    </source>
</evidence>
<accession>E9HNH7</accession>
<dbReference type="EMBL" id="GL732696">
    <property type="protein sequence ID" value="EFX66669.1"/>
    <property type="molecule type" value="Genomic_DNA"/>
</dbReference>
<dbReference type="Proteomes" id="UP000000305">
    <property type="component" value="Unassembled WGS sequence"/>
</dbReference>
<dbReference type="InParanoid" id="E9HNH7"/>
<feature type="coiled-coil region" evidence="1">
    <location>
        <begin position="164"/>
        <end position="191"/>
    </location>
</feature>
<feature type="region of interest" description="Disordered" evidence="2">
    <location>
        <begin position="234"/>
        <end position="317"/>
    </location>
</feature>
<feature type="coiled-coil region" evidence="1">
    <location>
        <begin position="40"/>
        <end position="74"/>
    </location>
</feature>
<dbReference type="KEGG" id="dpx:DAPPUDRAFT_229359"/>
<organism evidence="3 4">
    <name type="scientific">Daphnia pulex</name>
    <name type="common">Water flea</name>
    <dbReference type="NCBI Taxonomy" id="6669"/>
    <lineage>
        <taxon>Eukaryota</taxon>
        <taxon>Metazoa</taxon>
        <taxon>Ecdysozoa</taxon>
        <taxon>Arthropoda</taxon>
        <taxon>Crustacea</taxon>
        <taxon>Branchiopoda</taxon>
        <taxon>Diplostraca</taxon>
        <taxon>Cladocera</taxon>
        <taxon>Anomopoda</taxon>
        <taxon>Daphniidae</taxon>
        <taxon>Daphnia</taxon>
    </lineage>
</organism>
<dbReference type="AlphaFoldDB" id="E9HNH7"/>
<gene>
    <name evidence="3" type="ORF">DAPPUDRAFT_229359</name>
</gene>
<reference evidence="3 4" key="1">
    <citation type="journal article" date="2011" name="Science">
        <title>The ecoresponsive genome of Daphnia pulex.</title>
        <authorList>
            <person name="Colbourne J.K."/>
            <person name="Pfrender M.E."/>
            <person name="Gilbert D."/>
            <person name="Thomas W.K."/>
            <person name="Tucker A."/>
            <person name="Oakley T.H."/>
            <person name="Tokishita S."/>
            <person name="Aerts A."/>
            <person name="Arnold G.J."/>
            <person name="Basu M.K."/>
            <person name="Bauer D.J."/>
            <person name="Caceres C.E."/>
            <person name="Carmel L."/>
            <person name="Casola C."/>
            <person name="Choi J.H."/>
            <person name="Detter J.C."/>
            <person name="Dong Q."/>
            <person name="Dusheyko S."/>
            <person name="Eads B.D."/>
            <person name="Frohlich T."/>
            <person name="Geiler-Samerotte K.A."/>
            <person name="Gerlach D."/>
            <person name="Hatcher P."/>
            <person name="Jogdeo S."/>
            <person name="Krijgsveld J."/>
            <person name="Kriventseva E.V."/>
            <person name="Kultz D."/>
            <person name="Laforsch C."/>
            <person name="Lindquist E."/>
            <person name="Lopez J."/>
            <person name="Manak J.R."/>
            <person name="Muller J."/>
            <person name="Pangilinan J."/>
            <person name="Patwardhan R.P."/>
            <person name="Pitluck S."/>
            <person name="Pritham E.J."/>
            <person name="Rechtsteiner A."/>
            <person name="Rho M."/>
            <person name="Rogozin I.B."/>
            <person name="Sakarya O."/>
            <person name="Salamov A."/>
            <person name="Schaack S."/>
            <person name="Shapiro H."/>
            <person name="Shiga Y."/>
            <person name="Skalitzky C."/>
            <person name="Smith Z."/>
            <person name="Souvorov A."/>
            <person name="Sung W."/>
            <person name="Tang Z."/>
            <person name="Tsuchiya D."/>
            <person name="Tu H."/>
            <person name="Vos H."/>
            <person name="Wang M."/>
            <person name="Wolf Y.I."/>
            <person name="Yamagata H."/>
            <person name="Yamada T."/>
            <person name="Ye Y."/>
            <person name="Shaw J.R."/>
            <person name="Andrews J."/>
            <person name="Crease T.J."/>
            <person name="Tang H."/>
            <person name="Lucas S.M."/>
            <person name="Robertson H.M."/>
            <person name="Bork P."/>
            <person name="Koonin E.V."/>
            <person name="Zdobnov E.M."/>
            <person name="Grigoriev I.V."/>
            <person name="Lynch M."/>
            <person name="Boore J.L."/>
        </authorList>
    </citation>
    <scope>NUCLEOTIDE SEQUENCE [LARGE SCALE GENOMIC DNA]</scope>
</reference>